<evidence type="ECO:0000259" key="1">
    <source>
        <dbReference type="Pfam" id="PF01548"/>
    </source>
</evidence>
<evidence type="ECO:0000313" key="2">
    <source>
        <dbReference type="EMBL" id="MFK7641301.1"/>
    </source>
</evidence>
<proteinExistence type="predicted"/>
<name>A0ABW8Q187_9NEIS</name>
<dbReference type="InterPro" id="IPR002525">
    <property type="entry name" value="Transp_IS110-like_N"/>
</dbReference>
<keyword evidence="3" id="KW-1185">Reference proteome</keyword>
<comment type="caution">
    <text evidence="2">The sequence shown here is derived from an EMBL/GenBank/DDBJ whole genome shotgun (WGS) entry which is preliminary data.</text>
</comment>
<sequence length="79" mass="9082">MYQKISIGMETTGIYYEQAAKCLSVSMLYTVFIINPLKIRDYTKSRFDQTKTDKADSKPITNYVHAAKGSFVRFTLETI</sequence>
<protein>
    <submittedName>
        <fullName evidence="2">Transposase</fullName>
    </submittedName>
</protein>
<dbReference type="Pfam" id="PF01548">
    <property type="entry name" value="DEDD_Tnp_IS110"/>
    <property type="match status" value="1"/>
</dbReference>
<evidence type="ECO:0000313" key="3">
    <source>
        <dbReference type="Proteomes" id="UP001621964"/>
    </source>
</evidence>
<reference evidence="2 3" key="1">
    <citation type="submission" date="2024-11" db="EMBL/GenBank/DDBJ databases">
        <authorList>
            <person name="Mikucki A.G."/>
            <person name="Kahler C.M."/>
        </authorList>
    </citation>
    <scope>NUCLEOTIDE SEQUENCE [LARGE SCALE GENOMIC DNA]</scope>
    <source>
        <strain evidence="2 3">EXNM717</strain>
    </source>
</reference>
<feature type="domain" description="Transposase IS110-like N-terminal" evidence="1">
    <location>
        <begin position="3"/>
        <end position="68"/>
    </location>
</feature>
<gene>
    <name evidence="2" type="ORF">ACI43T_02140</name>
</gene>
<accession>A0ABW8Q187</accession>
<organism evidence="2 3">
    <name type="scientific">Neisseria oralis</name>
    <dbReference type="NCBI Taxonomy" id="1107316"/>
    <lineage>
        <taxon>Bacteria</taxon>
        <taxon>Pseudomonadati</taxon>
        <taxon>Pseudomonadota</taxon>
        <taxon>Betaproteobacteria</taxon>
        <taxon>Neisseriales</taxon>
        <taxon>Neisseriaceae</taxon>
        <taxon>Neisseria</taxon>
    </lineage>
</organism>
<dbReference type="EMBL" id="JBJGEB010000002">
    <property type="protein sequence ID" value="MFK7641301.1"/>
    <property type="molecule type" value="Genomic_DNA"/>
</dbReference>
<dbReference type="RefSeq" id="WP_405385413.1">
    <property type="nucleotide sequence ID" value="NZ_JBJGEB010000002.1"/>
</dbReference>
<dbReference type="Proteomes" id="UP001621964">
    <property type="component" value="Unassembled WGS sequence"/>
</dbReference>